<dbReference type="Proteomes" id="UP000045175">
    <property type="component" value="Unassembled WGS sequence"/>
</dbReference>
<dbReference type="Pfam" id="PF00004">
    <property type="entry name" value="AAA"/>
    <property type="match status" value="1"/>
</dbReference>
<evidence type="ECO:0000313" key="12">
    <source>
        <dbReference type="Proteomes" id="UP000045175"/>
    </source>
</evidence>
<keyword evidence="2" id="KW-0067">ATP-binding</keyword>
<feature type="domain" description="AAA+ ATPase" evidence="6">
    <location>
        <begin position="272"/>
        <end position="408"/>
    </location>
</feature>
<dbReference type="InterPro" id="IPR027417">
    <property type="entry name" value="P-loop_NTPase"/>
</dbReference>
<dbReference type="InterPro" id="IPR003959">
    <property type="entry name" value="ATPase_AAA_core"/>
</dbReference>
<dbReference type="STRING" id="1578720.HAL011_01990"/>
<dbReference type="Gene3D" id="1.10.8.60">
    <property type="match status" value="1"/>
</dbReference>
<dbReference type="AlphaFoldDB" id="A0A0K2X336"/>
<dbReference type="InterPro" id="IPR041569">
    <property type="entry name" value="AAA_lid_3"/>
</dbReference>
<sequence>MTPTNLAQQLQQLIDTHAPILYLQCQDKDALDVLIEQVREGRACLEFDNALGALDFQSKRPLDLEHPQDLTSFLKANYDRPFEEELFLVLKDIESPLEQSPSAIALLQRMARLILNNAAYNATIFIFSSHLGTPTIPKELEIYTRIFDIPLPDKTQILATLKKFAQANQIPLEEQVAKELALDCKGLREVQIEQILRLAYYQRGGINAQSRDFVIQEKEQRIKKTNLLEMVRPKEGEDLAHMGGLEKLKHWLQAQAHIIANLDLASQEGVDMPKGVLVVGVPGCGKSLSAKACAGLFKLPLVRLDVGRLFGKFIGQSEENMRAALQLAEAISPCVLWIDEIEKAFSGMGANEGAHEVSRRLFGHFLTWMEEKTSMVFIVATANDITRFPPEFLRKGRFDELFFVDLPGAKEREQILKIHLQKRQQNPEPLDLASLAKECEGFSGADLENLVKLAVQEAFIEKQSLSQALLRKALHATTPITKTMHAKIHAIRVQAQKLHLKNAGEAVACQEPISEGKDCHYSSQLREKIRLNVRNKLVGALVRLDKHAGSEYDAGELSDIATMLNLVQSIDSFYQSVDSLVLSAKNGDYDPDSTLSSNRSKRGLRYEAKRPNNLSYDQKD</sequence>
<dbReference type="SUPFAM" id="SSF52540">
    <property type="entry name" value="P-loop containing nucleoside triphosphate hydrolases"/>
    <property type="match status" value="1"/>
</dbReference>
<evidence type="ECO:0000256" key="3">
    <source>
        <dbReference type="ARBA" id="ARBA00038088"/>
    </source>
</evidence>
<dbReference type="EMBL" id="CDMH01000068">
    <property type="protein sequence ID" value="CRF43414.1"/>
    <property type="molecule type" value="Genomic_DNA"/>
</dbReference>
<dbReference type="Gene3D" id="3.40.50.300">
    <property type="entry name" value="P-loop containing nucleotide triphosphate hydrolases"/>
    <property type="match status" value="1"/>
</dbReference>
<evidence type="ECO:0000313" key="8">
    <source>
        <dbReference type="EMBL" id="CRF43414.1"/>
    </source>
</evidence>
<organism evidence="7 10">
    <name type="scientific">Helicobacter ailurogastricus</name>
    <dbReference type="NCBI Taxonomy" id="1578720"/>
    <lineage>
        <taxon>Bacteria</taxon>
        <taxon>Pseudomonadati</taxon>
        <taxon>Campylobacterota</taxon>
        <taxon>Epsilonproteobacteria</taxon>
        <taxon>Campylobacterales</taxon>
        <taxon>Helicobacteraceae</taxon>
        <taxon>Helicobacter</taxon>
    </lineage>
</organism>
<dbReference type="RefSeq" id="WP_053941967.1">
    <property type="nucleotide sequence ID" value="NZ_CDMH01000068.1"/>
</dbReference>
<dbReference type="InterPro" id="IPR003593">
    <property type="entry name" value="AAA+_ATPase"/>
</dbReference>
<reference evidence="11 12" key="3">
    <citation type="submission" date="2014-12" db="EMBL/GenBank/DDBJ databases">
        <authorList>
            <person name="Jaenicke S."/>
        </authorList>
    </citation>
    <scope>NUCLEOTIDE SEQUENCE [LARGE SCALE GENOMIC DNA]</scope>
</reference>
<evidence type="ECO:0000313" key="11">
    <source>
        <dbReference type="Proteomes" id="UP000041394"/>
    </source>
</evidence>
<feature type="region of interest" description="Disordered" evidence="5">
    <location>
        <begin position="588"/>
        <end position="620"/>
    </location>
</feature>
<name>A0A0K2X336_9HELI</name>
<comment type="similarity">
    <text evidence="3">Belongs to the AAA ATPase family. Highly divergent.</text>
</comment>
<evidence type="ECO:0000313" key="7">
    <source>
        <dbReference type="EMBL" id="CRF40442.1"/>
    </source>
</evidence>
<evidence type="ECO:0000313" key="10">
    <source>
        <dbReference type="Proteomes" id="UP000038622"/>
    </source>
</evidence>
<dbReference type="Pfam" id="PF17862">
    <property type="entry name" value="AAA_lid_3"/>
    <property type="match status" value="1"/>
</dbReference>
<dbReference type="EMBL" id="CDMN01000021">
    <property type="protein sequence ID" value="CRF43967.1"/>
    <property type="molecule type" value="Genomic_DNA"/>
</dbReference>
<dbReference type="GO" id="GO:0016887">
    <property type="term" value="F:ATP hydrolysis activity"/>
    <property type="evidence" value="ECO:0007669"/>
    <property type="project" value="InterPro"/>
</dbReference>
<evidence type="ECO:0000256" key="4">
    <source>
        <dbReference type="ARBA" id="ARBA00040480"/>
    </source>
</evidence>
<dbReference type="GO" id="GO:0005524">
    <property type="term" value="F:ATP binding"/>
    <property type="evidence" value="ECO:0007669"/>
    <property type="project" value="UniProtKB-KW"/>
</dbReference>
<evidence type="ECO:0000256" key="5">
    <source>
        <dbReference type="SAM" id="MobiDB-lite"/>
    </source>
</evidence>
<keyword evidence="10" id="KW-1185">Reference proteome</keyword>
<protein>
    <recommendedName>
        <fullName evidence="4">Uncharacterized AAA domain-containing protein ycf46</fullName>
    </recommendedName>
</protein>
<keyword evidence="7" id="KW-0132">Cell division</keyword>
<dbReference type="OrthoDB" id="5324234at2"/>
<gene>
    <name evidence="7" type="ORF">HAL011_01990</name>
    <name evidence="8" type="ORF">HAL013_16510</name>
    <name evidence="9" type="ORF">HAL09_05310</name>
</gene>
<keyword evidence="7" id="KW-0378">Hydrolase</keyword>
<proteinExistence type="inferred from homology"/>
<evidence type="ECO:0000259" key="6">
    <source>
        <dbReference type="SMART" id="SM00382"/>
    </source>
</evidence>
<dbReference type="GO" id="GO:0051301">
    <property type="term" value="P:cell division"/>
    <property type="evidence" value="ECO:0007669"/>
    <property type="project" value="UniProtKB-KW"/>
</dbReference>
<keyword evidence="1" id="KW-0547">Nucleotide-binding</keyword>
<evidence type="ECO:0000256" key="1">
    <source>
        <dbReference type="ARBA" id="ARBA00022741"/>
    </source>
</evidence>
<evidence type="ECO:0000256" key="2">
    <source>
        <dbReference type="ARBA" id="ARBA00022840"/>
    </source>
</evidence>
<dbReference type="EMBL" id="CDML01000006">
    <property type="protein sequence ID" value="CRF40442.1"/>
    <property type="molecule type" value="Genomic_DNA"/>
</dbReference>
<evidence type="ECO:0000313" key="9">
    <source>
        <dbReference type="EMBL" id="CRF43967.1"/>
    </source>
</evidence>
<reference evidence="7" key="1">
    <citation type="submission" date="2014-12" db="EMBL/GenBank/DDBJ databases">
        <title>Whole genome sequences of four Staphylococcus schleiferi canine isolates.</title>
        <authorList>
            <person name="Misic A.M."/>
            <person name="Cain C."/>
            <person name="Morris D.O."/>
            <person name="Rankin S."/>
            <person name="Beiting D."/>
        </authorList>
    </citation>
    <scope>NUCLEOTIDE SEQUENCE</scope>
    <source>
        <strain evidence="7">ASB11</strain>
        <strain evidence="8">ASB13</strain>
        <strain evidence="9">ASB9</strain>
    </source>
</reference>
<dbReference type="PANTHER" id="PTHR42960">
    <property type="entry name" value="YCF46 PROTEIN"/>
    <property type="match status" value="1"/>
</dbReference>
<dbReference type="SMART" id="SM00382">
    <property type="entry name" value="AAA"/>
    <property type="match status" value="1"/>
</dbReference>
<dbReference type="Proteomes" id="UP000041394">
    <property type="component" value="Unassembled WGS sequence"/>
</dbReference>
<dbReference type="InterPro" id="IPR052381">
    <property type="entry name" value="AAA_domain_protein"/>
</dbReference>
<reference evidence="10" key="2">
    <citation type="submission" date="2014-12" db="EMBL/GenBank/DDBJ databases">
        <authorList>
            <person name="Smet A."/>
        </authorList>
    </citation>
    <scope>NUCLEOTIDE SEQUENCE [LARGE SCALE GENOMIC DNA]</scope>
</reference>
<dbReference type="PANTHER" id="PTHR42960:SF1">
    <property type="entry name" value="YCF46 PROTEIN"/>
    <property type="match status" value="1"/>
</dbReference>
<keyword evidence="7" id="KW-0131">Cell cycle</keyword>
<accession>A0A0K2X336</accession>
<dbReference type="Proteomes" id="UP000038622">
    <property type="component" value="Unassembled WGS sequence"/>
</dbReference>